<accession>A0A1I5NS11</accession>
<proteinExistence type="predicted"/>
<dbReference type="Proteomes" id="UP000198727">
    <property type="component" value="Unassembled WGS sequence"/>
</dbReference>
<evidence type="ECO:0008006" key="5">
    <source>
        <dbReference type="Google" id="ProtNLM"/>
    </source>
</evidence>
<dbReference type="Pfam" id="PF12028">
    <property type="entry name" value="DUF3515"/>
    <property type="match status" value="1"/>
</dbReference>
<evidence type="ECO:0000256" key="1">
    <source>
        <dbReference type="SAM" id="MobiDB-lite"/>
    </source>
</evidence>
<feature type="transmembrane region" description="Helical" evidence="2">
    <location>
        <begin position="52"/>
        <end position="74"/>
    </location>
</feature>
<evidence type="ECO:0000313" key="3">
    <source>
        <dbReference type="EMBL" id="SFP24563.1"/>
    </source>
</evidence>
<organism evidence="3 4">
    <name type="scientific">Amycolatopsis arida</name>
    <dbReference type="NCBI Taxonomy" id="587909"/>
    <lineage>
        <taxon>Bacteria</taxon>
        <taxon>Bacillati</taxon>
        <taxon>Actinomycetota</taxon>
        <taxon>Actinomycetes</taxon>
        <taxon>Pseudonocardiales</taxon>
        <taxon>Pseudonocardiaceae</taxon>
        <taxon>Amycolatopsis</taxon>
    </lineage>
</organism>
<dbReference type="InterPro" id="IPR021903">
    <property type="entry name" value="DUF3515"/>
</dbReference>
<keyword evidence="2" id="KW-0472">Membrane</keyword>
<dbReference type="EMBL" id="FOWW01000002">
    <property type="protein sequence ID" value="SFP24563.1"/>
    <property type="molecule type" value="Genomic_DNA"/>
</dbReference>
<protein>
    <recommendedName>
        <fullName evidence="5">DUF3515 domain-containing protein</fullName>
    </recommendedName>
</protein>
<evidence type="ECO:0000256" key="2">
    <source>
        <dbReference type="SAM" id="Phobius"/>
    </source>
</evidence>
<keyword evidence="4" id="KW-1185">Reference proteome</keyword>
<dbReference type="AlphaFoldDB" id="A0A1I5NS11"/>
<keyword evidence="2" id="KW-1133">Transmembrane helix</keyword>
<name>A0A1I5NS11_9PSEU</name>
<keyword evidence="2" id="KW-0812">Transmembrane</keyword>
<gene>
    <name evidence="3" type="ORF">SAMN05421810_10210</name>
</gene>
<reference evidence="4" key="1">
    <citation type="submission" date="2016-10" db="EMBL/GenBank/DDBJ databases">
        <authorList>
            <person name="Varghese N."/>
            <person name="Submissions S."/>
        </authorList>
    </citation>
    <scope>NUCLEOTIDE SEQUENCE [LARGE SCALE GENOMIC DNA]</scope>
    <source>
        <strain evidence="4">CGMCC 4.5579</strain>
    </source>
</reference>
<sequence>MTEPTETDPAGPGRATGGKDGAGKDSVDSESANSESANSESADRESGAPPRVLIVVAAVLAVALAVGVAVLGLLTGGTEDPVAGDPGPLPLVPVPAPQAAAPECGELIQALPEQLTSAGTPLDRRTLAEPAPPATVAWGRNDPVVLRCGLARPPELVPNATLREINGVRWLQVPGEGAATWYVVDREVYVALTVPEGAGTGPLQQVSDAVTATLLPVPVRTG</sequence>
<evidence type="ECO:0000313" key="4">
    <source>
        <dbReference type="Proteomes" id="UP000198727"/>
    </source>
</evidence>
<feature type="compositionally biased region" description="Low complexity" evidence="1">
    <location>
        <begin position="29"/>
        <end position="40"/>
    </location>
</feature>
<feature type="region of interest" description="Disordered" evidence="1">
    <location>
        <begin position="1"/>
        <end position="47"/>
    </location>
</feature>
<dbReference type="STRING" id="587909.SAMN05421810_10210"/>